<name>A0A8J2J5W2_9HEXA</name>
<dbReference type="OrthoDB" id="6480963at2759"/>
<comment type="similarity">
    <text evidence="1">Belongs to the small GTPase superfamily. Rho family.</text>
</comment>
<evidence type="ECO:0000313" key="5">
    <source>
        <dbReference type="Proteomes" id="UP000708208"/>
    </source>
</evidence>
<comment type="caution">
    <text evidence="4">The sequence shown here is derived from an EMBL/GenBank/DDBJ whole genome shotgun (WGS) entry which is preliminary data.</text>
</comment>
<dbReference type="SMART" id="SM00173">
    <property type="entry name" value="RAS"/>
    <property type="match status" value="1"/>
</dbReference>
<evidence type="ECO:0000256" key="2">
    <source>
        <dbReference type="ARBA" id="ARBA00022741"/>
    </source>
</evidence>
<reference evidence="4" key="1">
    <citation type="submission" date="2021-06" db="EMBL/GenBank/DDBJ databases">
        <authorList>
            <person name="Hodson N. C."/>
            <person name="Mongue J. A."/>
            <person name="Jaron S. K."/>
        </authorList>
    </citation>
    <scope>NUCLEOTIDE SEQUENCE</scope>
</reference>
<dbReference type="Proteomes" id="UP000708208">
    <property type="component" value="Unassembled WGS sequence"/>
</dbReference>
<dbReference type="EMBL" id="CAJVCH010005795">
    <property type="protein sequence ID" value="CAG7659095.1"/>
    <property type="molecule type" value="Genomic_DNA"/>
</dbReference>
<sequence>MPDVKCVLVGDNNVGKEPLLVSYVTNKFPSEEIFYNGFQEYCKSVTLGETHVNLILWDTAGDEDWDRVRSMLYPEKDVILLCFSIDDPTSFQNIREKWYREVQFHCPNIPKILVGTKLDLREDKATVEKLRAAKEEPIPYSKGVSLAEQIGAVKYLECSALTQQGVECVFLQAIVAALNHRAHEAPEPGFMYILKKNLSRLLN</sequence>
<dbReference type="FunFam" id="3.40.50.300:FF:001179">
    <property type="entry name" value="Rho family GTPase"/>
    <property type="match status" value="1"/>
</dbReference>
<dbReference type="AlphaFoldDB" id="A0A8J2J5W2"/>
<dbReference type="GO" id="GO:0035099">
    <property type="term" value="P:hemocyte migration"/>
    <property type="evidence" value="ECO:0007669"/>
    <property type="project" value="UniProtKB-ARBA"/>
</dbReference>
<keyword evidence="2" id="KW-0547">Nucleotide-binding</keyword>
<dbReference type="PANTHER" id="PTHR24072">
    <property type="entry name" value="RHO FAMILY GTPASE"/>
    <property type="match status" value="1"/>
</dbReference>
<dbReference type="InterPro" id="IPR005225">
    <property type="entry name" value="Small_GTP-bd"/>
</dbReference>
<dbReference type="GO" id="GO:0007264">
    <property type="term" value="P:small GTPase-mediated signal transduction"/>
    <property type="evidence" value="ECO:0007669"/>
    <property type="project" value="InterPro"/>
</dbReference>
<dbReference type="CDD" id="cd00157">
    <property type="entry name" value="Rho"/>
    <property type="match status" value="1"/>
</dbReference>
<keyword evidence="3" id="KW-0342">GTP-binding</keyword>
<dbReference type="GO" id="GO:0035006">
    <property type="term" value="P:melanization defense response"/>
    <property type="evidence" value="ECO:0007669"/>
    <property type="project" value="UniProtKB-ARBA"/>
</dbReference>
<dbReference type="GO" id="GO:0005525">
    <property type="term" value="F:GTP binding"/>
    <property type="evidence" value="ECO:0007669"/>
    <property type="project" value="UniProtKB-KW"/>
</dbReference>
<evidence type="ECO:0000256" key="3">
    <source>
        <dbReference type="ARBA" id="ARBA00023134"/>
    </source>
</evidence>
<dbReference type="PROSITE" id="PS51419">
    <property type="entry name" value="RAB"/>
    <property type="match status" value="1"/>
</dbReference>
<dbReference type="NCBIfam" id="TIGR00231">
    <property type="entry name" value="small_GTP"/>
    <property type="match status" value="1"/>
</dbReference>
<dbReference type="GO" id="GO:0001667">
    <property type="term" value="P:ameboidal-type cell migration"/>
    <property type="evidence" value="ECO:0007669"/>
    <property type="project" value="UniProtKB-ARBA"/>
</dbReference>
<protein>
    <submittedName>
        <fullName evidence="4">Uncharacterized protein</fullName>
    </submittedName>
</protein>
<dbReference type="Pfam" id="PF00071">
    <property type="entry name" value="Ras"/>
    <property type="match status" value="1"/>
</dbReference>
<dbReference type="GO" id="GO:0003924">
    <property type="term" value="F:GTPase activity"/>
    <property type="evidence" value="ECO:0007669"/>
    <property type="project" value="InterPro"/>
</dbReference>
<dbReference type="SMART" id="SM00174">
    <property type="entry name" value="RHO"/>
    <property type="match status" value="1"/>
</dbReference>
<keyword evidence="5" id="KW-1185">Reference proteome</keyword>
<organism evidence="4 5">
    <name type="scientific">Allacma fusca</name>
    <dbReference type="NCBI Taxonomy" id="39272"/>
    <lineage>
        <taxon>Eukaryota</taxon>
        <taxon>Metazoa</taxon>
        <taxon>Ecdysozoa</taxon>
        <taxon>Arthropoda</taxon>
        <taxon>Hexapoda</taxon>
        <taxon>Collembola</taxon>
        <taxon>Symphypleona</taxon>
        <taxon>Sminthuridae</taxon>
        <taxon>Allacma</taxon>
    </lineage>
</organism>
<dbReference type="GO" id="GO:0003006">
    <property type="term" value="P:developmental process involved in reproduction"/>
    <property type="evidence" value="ECO:0007669"/>
    <property type="project" value="UniProtKB-ARBA"/>
</dbReference>
<dbReference type="GO" id="GO:0022412">
    <property type="term" value="P:cellular process involved in reproduction in multicellular organism"/>
    <property type="evidence" value="ECO:0007669"/>
    <property type="project" value="UniProtKB-ARBA"/>
</dbReference>
<gene>
    <name evidence="4" type="ORF">AFUS01_LOCUS1044</name>
</gene>
<evidence type="ECO:0000313" key="4">
    <source>
        <dbReference type="EMBL" id="CAG7659095.1"/>
    </source>
</evidence>
<accession>A0A8J2J5W2</accession>
<dbReference type="PROSITE" id="PS51421">
    <property type="entry name" value="RAS"/>
    <property type="match status" value="1"/>
</dbReference>
<dbReference type="PROSITE" id="PS51420">
    <property type="entry name" value="RHO"/>
    <property type="match status" value="1"/>
</dbReference>
<proteinExistence type="inferred from homology"/>
<dbReference type="SMART" id="SM00175">
    <property type="entry name" value="RAB"/>
    <property type="match status" value="1"/>
</dbReference>
<dbReference type="InterPro" id="IPR001806">
    <property type="entry name" value="Small_GTPase"/>
</dbReference>
<evidence type="ECO:0000256" key="1">
    <source>
        <dbReference type="ARBA" id="ARBA00010142"/>
    </source>
</evidence>
<dbReference type="InterPro" id="IPR003578">
    <property type="entry name" value="Small_GTPase_Rho"/>
</dbReference>